<dbReference type="VEuPathDB" id="TrichDB:TVAGG3_0176760"/>
<dbReference type="InParanoid" id="A2FFF7"/>
<feature type="region of interest" description="Disordered" evidence="1">
    <location>
        <begin position="442"/>
        <end position="569"/>
    </location>
</feature>
<dbReference type="AlphaFoldDB" id="A2FFF7"/>
<feature type="compositionally biased region" description="Low complexity" evidence="1">
    <location>
        <begin position="554"/>
        <end position="569"/>
    </location>
</feature>
<dbReference type="KEGG" id="tva:4754136"/>
<sequence>MSEKPIYLSVLKPRDICHAASAKDFASKLSKDQLESISKITDIDSVVRKIEKASIKSHYEPEPFIFVFVHPETTKESTFFLIFTTDRKMIAYDIKNSKKISFKSNVVDISIKSKTKLQVLFESKLFLKFVANHDIDVLEPYVRSLYSDNKPPYYEFLLASFSEARYPFDIFPDLRSILSPCLFSPTMDFVFRSISSDVNGKFKFFLGYTTFSLAHSAGSFAYAFTNIIRYISLQYDNSEDFYKKSEFLLPFLQASIDAFGRSLRDGCTIIAPGYRSDADLATKANILVNFFSNFNFKQELQYIGSQLYHLVKEKYGEDDALKTCSRYFLGYFIKHLYEIKRAKIDSQNDELIKFILFEPQKQELTANQTRLKEIIRKNFDTEVEYPNRRSVSQNPGVAHKNVLKVFRALGNLYLHSFDCYDKTKYSPIKTFVQDIIAESRKLLGVQPPPEEKPKPEEEKPKAEEQKPETAETKPKDEEEKPKAEENKPEEEKPKSDEEKPKEEEEKPKPDEQKPKDEAEKPSEDKPKPKPEEKPKSDENKPKDDSDKHDNEETSSSSVSYSYSKSSSKK</sequence>
<reference evidence="2" key="2">
    <citation type="journal article" date="2007" name="Science">
        <title>Draft genome sequence of the sexually transmitted pathogen Trichomonas vaginalis.</title>
        <authorList>
            <person name="Carlton J.M."/>
            <person name="Hirt R.P."/>
            <person name="Silva J.C."/>
            <person name="Delcher A.L."/>
            <person name="Schatz M."/>
            <person name="Zhao Q."/>
            <person name="Wortman J.R."/>
            <person name="Bidwell S.L."/>
            <person name="Alsmark U.C.M."/>
            <person name="Besteiro S."/>
            <person name="Sicheritz-Ponten T."/>
            <person name="Noel C.J."/>
            <person name="Dacks J.B."/>
            <person name="Foster P.G."/>
            <person name="Simillion C."/>
            <person name="Van de Peer Y."/>
            <person name="Miranda-Saavedra D."/>
            <person name="Barton G.J."/>
            <person name="Westrop G.D."/>
            <person name="Mueller S."/>
            <person name="Dessi D."/>
            <person name="Fiori P.L."/>
            <person name="Ren Q."/>
            <person name="Paulsen I."/>
            <person name="Zhang H."/>
            <person name="Bastida-Corcuera F.D."/>
            <person name="Simoes-Barbosa A."/>
            <person name="Brown M.T."/>
            <person name="Hayes R.D."/>
            <person name="Mukherjee M."/>
            <person name="Okumura C.Y."/>
            <person name="Schneider R."/>
            <person name="Smith A.J."/>
            <person name="Vanacova S."/>
            <person name="Villalvazo M."/>
            <person name="Haas B.J."/>
            <person name="Pertea M."/>
            <person name="Feldblyum T.V."/>
            <person name="Utterback T.R."/>
            <person name="Shu C.L."/>
            <person name="Osoegawa K."/>
            <person name="de Jong P.J."/>
            <person name="Hrdy I."/>
            <person name="Horvathova L."/>
            <person name="Zubacova Z."/>
            <person name="Dolezal P."/>
            <person name="Malik S.B."/>
            <person name="Logsdon J.M. Jr."/>
            <person name="Henze K."/>
            <person name="Gupta A."/>
            <person name="Wang C.C."/>
            <person name="Dunne R.L."/>
            <person name="Upcroft J.A."/>
            <person name="Upcroft P."/>
            <person name="White O."/>
            <person name="Salzberg S.L."/>
            <person name="Tang P."/>
            <person name="Chiu C.-H."/>
            <person name="Lee Y.-S."/>
            <person name="Embley T.M."/>
            <person name="Coombs G.H."/>
            <person name="Mottram J.C."/>
            <person name="Tachezy J."/>
            <person name="Fraser-Liggett C.M."/>
            <person name="Johnson P.J."/>
        </authorList>
    </citation>
    <scope>NUCLEOTIDE SEQUENCE [LARGE SCALE GENOMIC DNA]</scope>
    <source>
        <strain evidence="2">G3</strain>
    </source>
</reference>
<evidence type="ECO:0000313" key="2">
    <source>
        <dbReference type="EMBL" id="EAX96366.1"/>
    </source>
</evidence>
<feature type="compositionally biased region" description="Basic and acidic residues" evidence="1">
    <location>
        <begin position="449"/>
        <end position="551"/>
    </location>
</feature>
<gene>
    <name evidence="2" type="ORF">TVAG_337980</name>
</gene>
<keyword evidence="3" id="KW-1185">Reference proteome</keyword>
<organism evidence="2 3">
    <name type="scientific">Trichomonas vaginalis (strain ATCC PRA-98 / G3)</name>
    <dbReference type="NCBI Taxonomy" id="412133"/>
    <lineage>
        <taxon>Eukaryota</taxon>
        <taxon>Metamonada</taxon>
        <taxon>Parabasalia</taxon>
        <taxon>Trichomonadida</taxon>
        <taxon>Trichomonadidae</taxon>
        <taxon>Trichomonas</taxon>
    </lineage>
</organism>
<accession>A2FFF7</accession>
<name>A2FFF7_TRIV3</name>
<reference evidence="2" key="1">
    <citation type="submission" date="2006-10" db="EMBL/GenBank/DDBJ databases">
        <authorList>
            <person name="Amadeo P."/>
            <person name="Zhao Q."/>
            <person name="Wortman J."/>
            <person name="Fraser-Liggett C."/>
            <person name="Carlton J."/>
        </authorList>
    </citation>
    <scope>NUCLEOTIDE SEQUENCE</scope>
    <source>
        <strain evidence="2">G3</strain>
    </source>
</reference>
<dbReference type="RefSeq" id="XP_001309296.1">
    <property type="nucleotide sequence ID" value="XM_001309295.1"/>
</dbReference>
<proteinExistence type="predicted"/>
<dbReference type="EMBL" id="DS113762">
    <property type="protein sequence ID" value="EAX96366.1"/>
    <property type="molecule type" value="Genomic_DNA"/>
</dbReference>
<evidence type="ECO:0000256" key="1">
    <source>
        <dbReference type="SAM" id="MobiDB-lite"/>
    </source>
</evidence>
<evidence type="ECO:0000313" key="3">
    <source>
        <dbReference type="Proteomes" id="UP000001542"/>
    </source>
</evidence>
<dbReference type="Proteomes" id="UP000001542">
    <property type="component" value="Unassembled WGS sequence"/>
</dbReference>
<protein>
    <submittedName>
        <fullName evidence="2">Uncharacterized protein</fullName>
    </submittedName>
</protein>
<dbReference type="VEuPathDB" id="TrichDB:TVAG_337980"/>